<evidence type="ECO:0000256" key="1">
    <source>
        <dbReference type="SAM" id="MobiDB-lite"/>
    </source>
</evidence>
<reference evidence="2 3" key="1">
    <citation type="submission" date="2016-07" db="EMBL/GenBank/DDBJ databases">
        <title>Multiple horizontal gene transfer events from other fungi enriched the ability of initially mycotrophic Trichoderma (Ascomycota) to feed on dead plant biomass.</title>
        <authorList>
            <consortium name="DOE Joint Genome Institute"/>
            <person name="Aerts A."/>
            <person name="Atanasova L."/>
            <person name="Chenthamara K."/>
            <person name="Zhang J."/>
            <person name="Grujic M."/>
            <person name="Henrissat B."/>
            <person name="Kuo A."/>
            <person name="Salamov A."/>
            <person name="Lipzen A."/>
            <person name="Labutti K."/>
            <person name="Barry K."/>
            <person name="Miao Y."/>
            <person name="Rahimi M.J."/>
            <person name="Shen Q."/>
            <person name="Grigoriev I.V."/>
            <person name="Kubicek C.P."/>
            <person name="Druzhinina I.S."/>
        </authorList>
    </citation>
    <scope>NUCLEOTIDE SEQUENCE [LARGE SCALE GENOMIC DNA]</scope>
    <source>
        <strain evidence="2 3">ATCC 18648</strain>
    </source>
</reference>
<accession>A0A2T4BXE4</accession>
<name>A0A2T4BXE4_TRILO</name>
<sequence length="258" mass="28921">MAYSMTVAALLHPWSGRLELICSLPSSTNECTAFDTMLPKIDGYPVPIPKSKRRQKKLSIELPWQTNITRDEAAEGITEEEDTISTTETQSDALSSDETTCEEPENMSETREITATDIETLQGETLDALVDLTISETSQAEENPEAEAEPEKLSLSLVRKLSPSPEYRNEYFQVAKSRVAGWGAFALRELKRGDVILREIPLFVAKSHDIIREFYKLNVKDREVALSLHAHDLIKGDTPRITAVWHTNWDAVSPSDTT</sequence>
<protein>
    <recommendedName>
        <fullName evidence="4">SET domain-containing protein</fullName>
    </recommendedName>
</protein>
<dbReference type="STRING" id="983965.A0A2T4BXE4"/>
<dbReference type="InterPro" id="IPR046341">
    <property type="entry name" value="SET_dom_sf"/>
</dbReference>
<dbReference type="OrthoDB" id="3180714at2759"/>
<dbReference type="AlphaFoldDB" id="A0A2T4BXE4"/>
<evidence type="ECO:0008006" key="4">
    <source>
        <dbReference type="Google" id="ProtNLM"/>
    </source>
</evidence>
<evidence type="ECO:0000313" key="2">
    <source>
        <dbReference type="EMBL" id="PTB74010.1"/>
    </source>
</evidence>
<organism evidence="2 3">
    <name type="scientific">Trichoderma longibrachiatum ATCC 18648</name>
    <dbReference type="NCBI Taxonomy" id="983965"/>
    <lineage>
        <taxon>Eukaryota</taxon>
        <taxon>Fungi</taxon>
        <taxon>Dikarya</taxon>
        <taxon>Ascomycota</taxon>
        <taxon>Pezizomycotina</taxon>
        <taxon>Sordariomycetes</taxon>
        <taxon>Hypocreomycetidae</taxon>
        <taxon>Hypocreales</taxon>
        <taxon>Hypocreaceae</taxon>
        <taxon>Trichoderma</taxon>
    </lineage>
</organism>
<dbReference type="EMBL" id="KZ679137">
    <property type="protein sequence ID" value="PTB74010.1"/>
    <property type="molecule type" value="Genomic_DNA"/>
</dbReference>
<gene>
    <name evidence="2" type="ORF">M440DRAFT_1057340</name>
</gene>
<evidence type="ECO:0000313" key="3">
    <source>
        <dbReference type="Proteomes" id="UP000240760"/>
    </source>
</evidence>
<dbReference type="SUPFAM" id="SSF82199">
    <property type="entry name" value="SET domain"/>
    <property type="match status" value="1"/>
</dbReference>
<feature type="region of interest" description="Disordered" evidence="1">
    <location>
        <begin position="73"/>
        <end position="110"/>
    </location>
</feature>
<keyword evidence="3" id="KW-1185">Reference proteome</keyword>
<proteinExistence type="predicted"/>
<dbReference type="Proteomes" id="UP000240760">
    <property type="component" value="Unassembled WGS sequence"/>
</dbReference>